<gene>
    <name evidence="1" type="ORF">FB45DRAFT_1029716</name>
</gene>
<evidence type="ECO:0000313" key="2">
    <source>
        <dbReference type="Proteomes" id="UP001221142"/>
    </source>
</evidence>
<organism evidence="1 2">
    <name type="scientific">Roridomyces roridus</name>
    <dbReference type="NCBI Taxonomy" id="1738132"/>
    <lineage>
        <taxon>Eukaryota</taxon>
        <taxon>Fungi</taxon>
        <taxon>Dikarya</taxon>
        <taxon>Basidiomycota</taxon>
        <taxon>Agaricomycotina</taxon>
        <taxon>Agaricomycetes</taxon>
        <taxon>Agaricomycetidae</taxon>
        <taxon>Agaricales</taxon>
        <taxon>Marasmiineae</taxon>
        <taxon>Mycenaceae</taxon>
        <taxon>Roridomyces</taxon>
    </lineage>
</organism>
<comment type="caution">
    <text evidence="1">The sequence shown here is derived from an EMBL/GenBank/DDBJ whole genome shotgun (WGS) entry which is preliminary data.</text>
</comment>
<dbReference type="AlphaFoldDB" id="A0AAD7BQH2"/>
<dbReference type="Proteomes" id="UP001221142">
    <property type="component" value="Unassembled WGS sequence"/>
</dbReference>
<name>A0AAD7BQH2_9AGAR</name>
<accession>A0AAD7BQH2</accession>
<protein>
    <submittedName>
        <fullName evidence="1">Uncharacterized protein</fullName>
    </submittedName>
</protein>
<sequence>MLASLVYRATWVHSRLPVSPSPSPSHHDPAMIFVNDKFRLDAFPFARALPAPSSLANLIQVTKTGGFPKKMVRLPKIQRHSAPTPLVRMHSRAWTIFRSTSNNSRSANPTTCTVQAEMLDEENSAW</sequence>
<dbReference type="EMBL" id="JARKIF010000011">
    <property type="protein sequence ID" value="KAJ7627369.1"/>
    <property type="molecule type" value="Genomic_DNA"/>
</dbReference>
<proteinExistence type="predicted"/>
<evidence type="ECO:0000313" key="1">
    <source>
        <dbReference type="EMBL" id="KAJ7627369.1"/>
    </source>
</evidence>
<keyword evidence="2" id="KW-1185">Reference proteome</keyword>
<reference evidence="1" key="1">
    <citation type="submission" date="2023-03" db="EMBL/GenBank/DDBJ databases">
        <title>Massive genome expansion in bonnet fungi (Mycena s.s.) driven by repeated elements and novel gene families across ecological guilds.</title>
        <authorList>
            <consortium name="Lawrence Berkeley National Laboratory"/>
            <person name="Harder C.B."/>
            <person name="Miyauchi S."/>
            <person name="Viragh M."/>
            <person name="Kuo A."/>
            <person name="Thoen E."/>
            <person name="Andreopoulos B."/>
            <person name="Lu D."/>
            <person name="Skrede I."/>
            <person name="Drula E."/>
            <person name="Henrissat B."/>
            <person name="Morin E."/>
            <person name="Kohler A."/>
            <person name="Barry K."/>
            <person name="LaButti K."/>
            <person name="Morin E."/>
            <person name="Salamov A."/>
            <person name="Lipzen A."/>
            <person name="Mereny Z."/>
            <person name="Hegedus B."/>
            <person name="Baldrian P."/>
            <person name="Stursova M."/>
            <person name="Weitz H."/>
            <person name="Taylor A."/>
            <person name="Grigoriev I.V."/>
            <person name="Nagy L.G."/>
            <person name="Martin F."/>
            <person name="Kauserud H."/>
        </authorList>
    </citation>
    <scope>NUCLEOTIDE SEQUENCE</scope>
    <source>
        <strain evidence="1">9284</strain>
    </source>
</reference>